<dbReference type="EMBL" id="JAGSOW010000004">
    <property type="protein sequence ID" value="MDC3736058.1"/>
    <property type="molecule type" value="Genomic_DNA"/>
</dbReference>
<dbReference type="AlphaFoldDB" id="A0AB35JRL7"/>
<sequence>MDSHNLGYALKIRANIYNTRSIVNEHVEKPPRDWDGLEVLISEETKDNQELKEALSSYLKSELENNYKILSLYHLSTKSADSFRKLSASVTKKITYPYPAILSGAKLAGLSQLHFVVSSESTQEYTRIVLSRRRTFTLRKKIDKADLSGLPAHTLDIYDDVYGVSNYHWQTFDVITLNNKTNILEIRADYTRAENSYQNGKQIELSLGETLGWIVFNCSSLGLNFSPDAAMNLFPAIQYFTFNAEGYISKLNFMTPQGSIKQDTMKRGEDLRSEQFYANGLQAVAGAITPFDISVIWHIPNRFSTGQEVELTLPSTISVATAGSRAALTYAILRFCSTEEETRLLIDKLLEALRA</sequence>
<proteinExistence type="predicted"/>
<reference evidence="1" key="1">
    <citation type="submission" date="2021-04" db="EMBL/GenBank/DDBJ databases">
        <title>Genome Sequence and Comparative Genome Analysis of Pseudomonas syringae pv. syringae strains EC33 and LMG5496 isolated from Citrus plants from Tunisia and Greece.</title>
        <authorList>
            <person name="Abdellatif E."/>
            <person name="Baeyen S."/>
        </authorList>
    </citation>
    <scope>NUCLEOTIDE SEQUENCE</scope>
    <source>
        <strain evidence="1">LMG 5496</strain>
    </source>
</reference>
<accession>A0AB35JRL7</accession>
<dbReference type="Proteomes" id="UP001220207">
    <property type="component" value="Unassembled WGS sequence"/>
</dbReference>
<comment type="caution">
    <text evidence="1">The sequence shown here is derived from an EMBL/GenBank/DDBJ whole genome shotgun (WGS) entry which is preliminary data.</text>
</comment>
<evidence type="ECO:0000313" key="2">
    <source>
        <dbReference type="Proteomes" id="UP001220207"/>
    </source>
</evidence>
<protein>
    <submittedName>
        <fullName evidence="1">Uncharacterized protein</fullName>
    </submittedName>
</protein>
<gene>
    <name evidence="1" type="ORF">KDL27_09755</name>
</gene>
<evidence type="ECO:0000313" key="1">
    <source>
        <dbReference type="EMBL" id="MDC3736058.1"/>
    </source>
</evidence>
<dbReference type="RefSeq" id="WP_060404144.1">
    <property type="nucleotide sequence ID" value="NZ_JAGSOW010000004.1"/>
</dbReference>
<organism evidence="1 2">
    <name type="scientific">Pseudomonas syringae pv. syringae</name>
    <dbReference type="NCBI Taxonomy" id="321"/>
    <lineage>
        <taxon>Bacteria</taxon>
        <taxon>Pseudomonadati</taxon>
        <taxon>Pseudomonadota</taxon>
        <taxon>Gammaproteobacteria</taxon>
        <taxon>Pseudomonadales</taxon>
        <taxon>Pseudomonadaceae</taxon>
        <taxon>Pseudomonas</taxon>
        <taxon>Pseudomonas syringae</taxon>
    </lineage>
</organism>
<name>A0AB35JRL7_PSESY</name>